<accession>A0A8J7PIS9</accession>
<evidence type="ECO:0000256" key="1">
    <source>
        <dbReference type="ARBA" id="ARBA00009477"/>
    </source>
</evidence>
<dbReference type="PANTHER" id="PTHR30469:SF37">
    <property type="entry name" value="RAGD PROTEIN"/>
    <property type="match status" value="1"/>
</dbReference>
<keyword evidence="3" id="KW-1133">Transmembrane helix</keyword>
<keyword evidence="2" id="KW-0175">Coiled coil</keyword>
<feature type="transmembrane region" description="Helical" evidence="3">
    <location>
        <begin position="21"/>
        <end position="44"/>
    </location>
</feature>
<dbReference type="InterPro" id="IPR006143">
    <property type="entry name" value="RND_pump_MFP"/>
</dbReference>
<evidence type="ECO:0000259" key="5">
    <source>
        <dbReference type="Pfam" id="PF25917"/>
    </source>
</evidence>
<keyword evidence="3" id="KW-0472">Membrane</keyword>
<dbReference type="EMBL" id="JAFLCK010000059">
    <property type="protein sequence ID" value="MBN8662858.1"/>
    <property type="molecule type" value="Genomic_DNA"/>
</dbReference>
<dbReference type="Proteomes" id="UP000664277">
    <property type="component" value="Unassembled WGS sequence"/>
</dbReference>
<dbReference type="Pfam" id="PF25989">
    <property type="entry name" value="YknX_C"/>
    <property type="match status" value="1"/>
</dbReference>
<evidence type="ECO:0000313" key="9">
    <source>
        <dbReference type="Proteomes" id="UP000664277"/>
    </source>
</evidence>
<comment type="similarity">
    <text evidence="1">Belongs to the membrane fusion protein (MFP) (TC 8.A.1) family.</text>
</comment>
<evidence type="ECO:0000259" key="4">
    <source>
        <dbReference type="Pfam" id="PF25876"/>
    </source>
</evidence>
<dbReference type="InterPro" id="IPR058624">
    <property type="entry name" value="MdtA-like_HH"/>
</dbReference>
<evidence type="ECO:0000256" key="2">
    <source>
        <dbReference type="SAM" id="Coils"/>
    </source>
</evidence>
<reference evidence="8" key="1">
    <citation type="submission" date="2021-02" db="EMBL/GenBank/DDBJ databases">
        <title>Genome-Resolved Metagenomics of a Microbial Community Performing Photosynthetic Biological Nutrient Removal.</title>
        <authorList>
            <person name="Mcdaniel E.A."/>
        </authorList>
    </citation>
    <scope>NUCLEOTIDE SEQUENCE</scope>
    <source>
        <strain evidence="8">UWPOB_OBS1</strain>
    </source>
</reference>
<dbReference type="Gene3D" id="1.10.287.470">
    <property type="entry name" value="Helix hairpin bin"/>
    <property type="match status" value="3"/>
</dbReference>
<keyword evidence="3" id="KW-0812">Transmembrane</keyword>
<dbReference type="AlphaFoldDB" id="A0A8J7PIS9"/>
<evidence type="ECO:0000256" key="3">
    <source>
        <dbReference type="SAM" id="Phobius"/>
    </source>
</evidence>
<feature type="domain" description="Multidrug resistance protein MdtA-like alpha-helical hairpin" evidence="4">
    <location>
        <begin position="162"/>
        <end position="225"/>
    </location>
</feature>
<feature type="domain" description="YknX-like C-terminal permuted SH3-like" evidence="7">
    <location>
        <begin position="381"/>
        <end position="446"/>
    </location>
</feature>
<dbReference type="InterPro" id="IPR058625">
    <property type="entry name" value="MdtA-like_BSH"/>
</dbReference>
<dbReference type="InterPro" id="IPR058792">
    <property type="entry name" value="Beta-barrel_RND_2"/>
</dbReference>
<dbReference type="InterPro" id="IPR058637">
    <property type="entry name" value="YknX-like_C"/>
</dbReference>
<dbReference type="Pfam" id="PF25954">
    <property type="entry name" value="Beta-barrel_RND_2"/>
    <property type="match status" value="1"/>
</dbReference>
<evidence type="ECO:0000259" key="7">
    <source>
        <dbReference type="Pfam" id="PF25989"/>
    </source>
</evidence>
<organism evidence="8 9">
    <name type="scientific">Candidatus Obscuribacter phosphatis</name>
    <dbReference type="NCBI Taxonomy" id="1906157"/>
    <lineage>
        <taxon>Bacteria</taxon>
        <taxon>Bacillati</taxon>
        <taxon>Candidatus Melainabacteria</taxon>
        <taxon>Candidatus Obscuribacterales</taxon>
        <taxon>Candidatus Obscuribacteraceae</taxon>
        <taxon>Candidatus Obscuribacter</taxon>
    </lineage>
</organism>
<feature type="domain" description="Multidrug resistance protein MdtA-like barrel-sandwich hybrid" evidence="5">
    <location>
        <begin position="94"/>
        <end position="284"/>
    </location>
</feature>
<dbReference type="Pfam" id="PF25917">
    <property type="entry name" value="BSH_RND"/>
    <property type="match status" value="1"/>
</dbReference>
<proteinExistence type="inferred from homology"/>
<dbReference type="Gene3D" id="2.40.30.170">
    <property type="match status" value="1"/>
</dbReference>
<gene>
    <name evidence="8" type="ORF">J0M35_21000</name>
</gene>
<dbReference type="GO" id="GO:1990281">
    <property type="term" value="C:efflux pump complex"/>
    <property type="evidence" value="ECO:0007669"/>
    <property type="project" value="TreeGrafter"/>
</dbReference>
<dbReference type="Gene3D" id="2.40.420.20">
    <property type="match status" value="1"/>
</dbReference>
<dbReference type="Gene3D" id="2.40.50.100">
    <property type="match status" value="2"/>
</dbReference>
<sequence length="457" mass="50238">MQQATNQSMQSGSRRRNSRGMGRLLVVIIVVLIIAAVLLAIGFLPRVERKKELDKMHAETSGAVPVVRTIIARPARETESLTLPGNIGAIQYTTIYARVDGYLRDRMVDIGDHVKTGQLLARIDTPTIDESLAQARADLARARAGEDKSKAELKESIAKQVTAQAEVEKAKGNVDYATVTATRWQNLAERGAVSFQSRDEKVRLLEAMTADLKASQANLKAAEAQVVASRSQVNETIANVLAKQAEVKRLEAEQGFQRVLAPFDGIITYRKVDPGALITKGSMSESLELFQLAKIDRLRIYVNAPQRVARYLKAGMSAKILVPEFPERNFIGVVTNVSGALDPNTRTRQTEIQIPNPDHALLPGMYGEVNLTGVREEKWIRVPGTTIVTRPDGQYLVIAENGKARYQKVTIGRDFGDEVEIRIGLNGDEHVAVSPNDDIIDGEAVQEIPLSEDKSRS</sequence>
<dbReference type="PANTHER" id="PTHR30469">
    <property type="entry name" value="MULTIDRUG RESISTANCE PROTEIN MDTA"/>
    <property type="match status" value="1"/>
</dbReference>
<comment type="caution">
    <text evidence="8">The sequence shown here is derived from an EMBL/GenBank/DDBJ whole genome shotgun (WGS) entry which is preliminary data.</text>
</comment>
<dbReference type="GO" id="GO:0015562">
    <property type="term" value="F:efflux transmembrane transporter activity"/>
    <property type="evidence" value="ECO:0007669"/>
    <property type="project" value="TreeGrafter"/>
</dbReference>
<feature type="coiled-coil region" evidence="2">
    <location>
        <begin position="205"/>
        <end position="253"/>
    </location>
</feature>
<dbReference type="Pfam" id="PF25876">
    <property type="entry name" value="HH_MFP_RND"/>
    <property type="match status" value="1"/>
</dbReference>
<dbReference type="SUPFAM" id="SSF111369">
    <property type="entry name" value="HlyD-like secretion proteins"/>
    <property type="match status" value="2"/>
</dbReference>
<feature type="domain" description="CusB-like beta-barrel" evidence="6">
    <location>
        <begin position="302"/>
        <end position="373"/>
    </location>
</feature>
<evidence type="ECO:0000259" key="6">
    <source>
        <dbReference type="Pfam" id="PF25954"/>
    </source>
</evidence>
<name>A0A8J7PIS9_9BACT</name>
<protein>
    <submittedName>
        <fullName evidence="8">Efflux RND transporter periplasmic adaptor subunit</fullName>
    </submittedName>
</protein>
<dbReference type="NCBIfam" id="TIGR01730">
    <property type="entry name" value="RND_mfp"/>
    <property type="match status" value="1"/>
</dbReference>
<evidence type="ECO:0000313" key="8">
    <source>
        <dbReference type="EMBL" id="MBN8662858.1"/>
    </source>
</evidence>